<dbReference type="Proteomes" id="UP000000323">
    <property type="component" value="Chromosome 2"/>
</dbReference>
<name>D1CIG8_THET1</name>
<dbReference type="HOGENOM" id="CLU_780611_0_0_0"/>
<dbReference type="STRING" id="525904.Tter_2651"/>
<accession>D1CIG8</accession>
<gene>
    <name evidence="1" type="ordered locus">Tter_2651</name>
</gene>
<dbReference type="eggNOG" id="ENOG502ZQ9E">
    <property type="taxonomic scope" value="Bacteria"/>
</dbReference>
<dbReference type="AlphaFoldDB" id="D1CIG8"/>
<keyword evidence="2" id="KW-1185">Reference proteome</keyword>
<sequence>MLYKSCYNPAQWSRGAAMRIAGGGRKAAQSEIVIKGADPGSWQLLEDGVCVHMPEWAQFFLELGQEIACYEVRDRVPVVAVSLPARSYAAMFAAVGVVRSRARINTIADNEEYFEQLWALAGKGDRIPVEYREAGKRIQGYLTGRSQDGEVRRLHIDLGKEGVRKITPQIASRIVLKEKIGKQGRGKANRNPALSAVLDLPDLTDFLGRARLDCIIVAQKNEIRPESGLRIRPYQSANIEVEVNDILRVKEWLVDWGAYRTHIVSERLRDNGRVPQESLRHAPVVIFDGAKGFIQRRGEFTGLPWLILLDRTERGYRDAAQEVDALDSTRVGDAEKLRIPHIPQGVELVAFEVRR</sequence>
<evidence type="ECO:0000313" key="1">
    <source>
        <dbReference type="EMBL" id="ACZ43539.1"/>
    </source>
</evidence>
<dbReference type="KEGG" id="ttr:Tter_2651"/>
<evidence type="ECO:0000313" key="2">
    <source>
        <dbReference type="Proteomes" id="UP000000323"/>
    </source>
</evidence>
<reference evidence="2" key="1">
    <citation type="journal article" date="2010" name="Stand. Genomic Sci.">
        <title>Complete genome sequence of 'Thermobaculum terrenum' type strain (YNP1).</title>
        <authorList>
            <person name="Kiss H."/>
            <person name="Cleland D."/>
            <person name="Lapidus A."/>
            <person name="Lucas S."/>
            <person name="Glavina Del Rio T."/>
            <person name="Nolan M."/>
            <person name="Tice H."/>
            <person name="Han C."/>
            <person name="Goodwin L."/>
            <person name="Pitluck S."/>
            <person name="Liolios K."/>
            <person name="Ivanova N."/>
            <person name="Mavromatis K."/>
            <person name="Ovchinnikova G."/>
            <person name="Pati A."/>
            <person name="Chen A."/>
            <person name="Palaniappan K."/>
            <person name="Land M."/>
            <person name="Hauser L."/>
            <person name="Chang Y."/>
            <person name="Jeffries C."/>
            <person name="Lu M."/>
            <person name="Brettin T."/>
            <person name="Detter J."/>
            <person name="Goker M."/>
            <person name="Tindall B."/>
            <person name="Beck B."/>
            <person name="McDermott T."/>
            <person name="Woyke T."/>
            <person name="Bristow J."/>
            <person name="Eisen J."/>
            <person name="Markowitz V."/>
            <person name="Hugenholtz P."/>
            <person name="Kyrpides N."/>
            <person name="Klenk H."/>
            <person name="Cheng J."/>
        </authorList>
    </citation>
    <scope>NUCLEOTIDE SEQUENCE [LARGE SCALE GENOMIC DNA]</scope>
    <source>
        <strain evidence="2">ATCC BAA-798 / YNP1</strain>
    </source>
</reference>
<proteinExistence type="predicted"/>
<dbReference type="EMBL" id="CP001826">
    <property type="protein sequence ID" value="ACZ43539.1"/>
    <property type="molecule type" value="Genomic_DNA"/>
</dbReference>
<organism evidence="1 2">
    <name type="scientific">Thermobaculum terrenum (strain ATCC BAA-798 / CCMEE 7001 / YNP1)</name>
    <dbReference type="NCBI Taxonomy" id="525904"/>
    <lineage>
        <taxon>Bacteria</taxon>
        <taxon>Bacillati</taxon>
        <taxon>Chloroflexota</taxon>
        <taxon>Chloroflexia</taxon>
        <taxon>Candidatus Thermobaculales</taxon>
        <taxon>Candidatus Thermobaculaceae</taxon>
        <taxon>Thermobaculum</taxon>
    </lineage>
</organism>
<protein>
    <submittedName>
        <fullName evidence="1">Uncharacterized protein</fullName>
    </submittedName>
</protein>